<dbReference type="GO" id="GO:0016758">
    <property type="term" value="F:hexosyltransferase activity"/>
    <property type="evidence" value="ECO:0007669"/>
    <property type="project" value="InterPro"/>
</dbReference>
<organism evidence="2 3">
    <name type="scientific">Nocardioides zeae</name>
    <dbReference type="NCBI Taxonomy" id="1457234"/>
    <lineage>
        <taxon>Bacteria</taxon>
        <taxon>Bacillati</taxon>
        <taxon>Actinomycetota</taxon>
        <taxon>Actinomycetes</taxon>
        <taxon>Propionibacteriales</taxon>
        <taxon>Nocardioidaceae</taxon>
        <taxon>Nocardioides</taxon>
    </lineage>
</organism>
<feature type="domain" description="Glycosyl transferase family 28 C-terminal" evidence="1">
    <location>
        <begin position="233"/>
        <end position="277"/>
    </location>
</feature>
<reference evidence="2 3" key="1">
    <citation type="journal article" date="2014" name="Int. J. Syst. Evol. Microbiol.">
        <title>Nocardioides zeae sp. nov., isolated from the stem of Zea mays.</title>
        <authorList>
            <person name="Glaeser S.P."/>
            <person name="McInroy J.A."/>
            <person name="Busse H.J."/>
            <person name="Kampfer P."/>
        </authorList>
    </citation>
    <scope>NUCLEOTIDE SEQUENCE [LARGE SCALE GENOMIC DNA]</scope>
    <source>
        <strain evidence="2 3">JCM 30728</strain>
    </source>
</reference>
<dbReference type="EMBL" id="JAAGXA010000003">
    <property type="protein sequence ID" value="NEN77648.1"/>
    <property type="molecule type" value="Genomic_DNA"/>
</dbReference>
<name>A0A6P0HG85_9ACTN</name>
<accession>A0A6P0HG85</accession>
<dbReference type="Gene3D" id="3.40.50.2000">
    <property type="entry name" value="Glycogen Phosphorylase B"/>
    <property type="match status" value="2"/>
</dbReference>
<dbReference type="SUPFAM" id="SSF53756">
    <property type="entry name" value="UDP-Glycosyltransferase/glycogen phosphorylase"/>
    <property type="match status" value="1"/>
</dbReference>
<evidence type="ECO:0000259" key="1">
    <source>
        <dbReference type="Pfam" id="PF04101"/>
    </source>
</evidence>
<dbReference type="Pfam" id="PF04101">
    <property type="entry name" value="Glyco_tran_28_C"/>
    <property type="match status" value="1"/>
</dbReference>
<dbReference type="RefSeq" id="WP_163771031.1">
    <property type="nucleotide sequence ID" value="NZ_JAAGXA010000003.1"/>
</dbReference>
<dbReference type="InterPro" id="IPR007235">
    <property type="entry name" value="Glyco_trans_28_C"/>
</dbReference>
<dbReference type="Proteomes" id="UP000468687">
    <property type="component" value="Unassembled WGS sequence"/>
</dbReference>
<evidence type="ECO:0000313" key="3">
    <source>
        <dbReference type="Proteomes" id="UP000468687"/>
    </source>
</evidence>
<dbReference type="PANTHER" id="PTHR21015:SF22">
    <property type="entry name" value="GLYCOSYLTRANSFERASE"/>
    <property type="match status" value="1"/>
</dbReference>
<evidence type="ECO:0000313" key="2">
    <source>
        <dbReference type="EMBL" id="NEN77648.1"/>
    </source>
</evidence>
<protein>
    <submittedName>
        <fullName evidence="2">Glycosyl transferase</fullName>
    </submittedName>
</protein>
<proteinExistence type="predicted"/>
<keyword evidence="3" id="KW-1185">Reference proteome</keyword>
<dbReference type="AlphaFoldDB" id="A0A6P0HG85"/>
<gene>
    <name evidence="2" type="ORF">G3T38_05080</name>
</gene>
<sequence length="336" mass="34872">MSAGLRVGWYVHHHGHGHLHRALAVAGVLAADGVEVTVLGSRPAEPHPSVASWVELPRDDGGEPRAVTANGTLHWAPRHHEGLRARMHAISAWIAATRPDVVVCDVSQEVALLCRLHGVPVVAVVQPGDRSDAPHLTGLRAADVLVACWPAAAGMLVSGLPPEVAARVVTVGGLSRFPVASGAAPVPRGGGVLVLGGSGGDAWTPEQLDLLRRDAGRPVRELGGAAGWDPDPATALAAAAVVVVHAGQNALAEVAAARVPAVVVPAERPHHEQHATARALAAGDWPVRVLPTLAHDDWPGLLDEVAALDGRRWSAWCDGDAAARFADVVRTVGNRR</sequence>
<comment type="caution">
    <text evidence="2">The sequence shown here is derived from an EMBL/GenBank/DDBJ whole genome shotgun (WGS) entry which is preliminary data.</text>
</comment>
<dbReference type="PANTHER" id="PTHR21015">
    <property type="entry name" value="UDP-N-ACETYLGLUCOSAMINE--N-ACETYLMURAMYL-(PENTAPEPTIDE) PYROPHOSPHORYL-UNDECAPRENOL N-ACETYLGLUCOSAMINE TRANSFERASE 1"/>
    <property type="match status" value="1"/>
</dbReference>
<keyword evidence="2" id="KW-0808">Transferase</keyword>